<dbReference type="EMBL" id="APGJ01000006">
    <property type="protein sequence ID" value="EYD71765.1"/>
    <property type="molecule type" value="Genomic_DNA"/>
</dbReference>
<keyword evidence="7" id="KW-1185">Reference proteome</keyword>
<proteinExistence type="inferred from homology"/>
<evidence type="ECO:0000256" key="5">
    <source>
        <dbReference type="SAM" id="SignalP"/>
    </source>
</evidence>
<accession>A0A017HBS4</accession>
<dbReference type="STRING" id="1122180.Lokhon_01835"/>
<feature type="chain" id="PRO_5001495874" evidence="5">
    <location>
        <begin position="21"/>
        <end position="205"/>
    </location>
</feature>
<evidence type="ECO:0000256" key="2">
    <source>
        <dbReference type="ARBA" id="ARBA00022729"/>
    </source>
</evidence>
<organism evidence="6 7">
    <name type="scientific">Limimaricola hongkongensis DSM 17492</name>
    <dbReference type="NCBI Taxonomy" id="1122180"/>
    <lineage>
        <taxon>Bacteria</taxon>
        <taxon>Pseudomonadati</taxon>
        <taxon>Pseudomonadota</taxon>
        <taxon>Alphaproteobacteria</taxon>
        <taxon>Rhodobacterales</taxon>
        <taxon>Paracoccaceae</taxon>
        <taxon>Limimaricola</taxon>
    </lineage>
</organism>
<dbReference type="HOGENOM" id="CLU_085354_1_0_5"/>
<keyword evidence="2 5" id="KW-0732">Signal</keyword>
<evidence type="ECO:0000256" key="3">
    <source>
        <dbReference type="SAM" id="Coils"/>
    </source>
</evidence>
<evidence type="ECO:0000256" key="1">
    <source>
        <dbReference type="ARBA" id="ARBA00009091"/>
    </source>
</evidence>
<dbReference type="SUPFAM" id="SSF111384">
    <property type="entry name" value="OmpH-like"/>
    <property type="match status" value="1"/>
</dbReference>
<comment type="similarity">
    <text evidence="1">Belongs to the Skp family.</text>
</comment>
<evidence type="ECO:0000313" key="7">
    <source>
        <dbReference type="Proteomes" id="UP000025047"/>
    </source>
</evidence>
<protein>
    <submittedName>
        <fullName evidence="6">Outer membrane protein H</fullName>
    </submittedName>
</protein>
<evidence type="ECO:0000256" key="4">
    <source>
        <dbReference type="SAM" id="MobiDB-lite"/>
    </source>
</evidence>
<dbReference type="RefSeq" id="WP_017928687.1">
    <property type="nucleotide sequence ID" value="NZ_KB822998.1"/>
</dbReference>
<dbReference type="SMART" id="SM00935">
    <property type="entry name" value="OmpH"/>
    <property type="match status" value="1"/>
</dbReference>
<feature type="signal peptide" evidence="5">
    <location>
        <begin position="1"/>
        <end position="20"/>
    </location>
</feature>
<feature type="coiled-coil region" evidence="3">
    <location>
        <begin position="58"/>
        <end position="129"/>
    </location>
</feature>
<dbReference type="Proteomes" id="UP000025047">
    <property type="component" value="Unassembled WGS sequence"/>
</dbReference>
<dbReference type="GO" id="GO:0005829">
    <property type="term" value="C:cytosol"/>
    <property type="evidence" value="ECO:0007669"/>
    <property type="project" value="TreeGrafter"/>
</dbReference>
<feature type="region of interest" description="Disordered" evidence="4">
    <location>
        <begin position="183"/>
        <end position="205"/>
    </location>
</feature>
<keyword evidence="3" id="KW-0175">Coiled coil</keyword>
<dbReference type="OrthoDB" id="7868372at2"/>
<name>A0A017HBS4_9RHOB</name>
<dbReference type="PANTHER" id="PTHR35089">
    <property type="entry name" value="CHAPERONE PROTEIN SKP"/>
    <property type="match status" value="1"/>
</dbReference>
<dbReference type="GO" id="GO:0051082">
    <property type="term" value="F:unfolded protein binding"/>
    <property type="evidence" value="ECO:0007669"/>
    <property type="project" value="InterPro"/>
</dbReference>
<dbReference type="InterPro" id="IPR005632">
    <property type="entry name" value="Chaperone_Skp"/>
</dbReference>
<dbReference type="InterPro" id="IPR024930">
    <property type="entry name" value="Skp_dom_sf"/>
</dbReference>
<sequence length="205" mass="21209">MRRLAAALGLVAALGAPAFAQRASDAPVPAPAPQGAGGIVVLDTERLFSESAFGQRFAADLQAQTEALIEENRRIEDELKAEEQALTERRATMDPAAFSAEADVFDAKVQQIRRERDAKERALQQEAAAGRETFLAAAGPALGQVMLARGAAVILDRRAVFLSTGAVDITDAALAAVDAAIGDGSQAGSGTGDDEAPVADPEAAR</sequence>
<dbReference type="PATRIC" id="fig|1122180.6.peg.1816"/>
<dbReference type="AlphaFoldDB" id="A0A017HBS4"/>
<dbReference type="eggNOG" id="COG2825">
    <property type="taxonomic scope" value="Bacteria"/>
</dbReference>
<dbReference type="Pfam" id="PF03938">
    <property type="entry name" value="OmpH"/>
    <property type="match status" value="1"/>
</dbReference>
<gene>
    <name evidence="6" type="ORF">Lokhon_01835</name>
</gene>
<comment type="caution">
    <text evidence="6">The sequence shown here is derived from an EMBL/GenBank/DDBJ whole genome shotgun (WGS) entry which is preliminary data.</text>
</comment>
<evidence type="ECO:0000313" key="6">
    <source>
        <dbReference type="EMBL" id="EYD71765.1"/>
    </source>
</evidence>
<reference evidence="6 7" key="1">
    <citation type="submission" date="2013-03" db="EMBL/GenBank/DDBJ databases">
        <authorList>
            <person name="Fiebig A."/>
            <person name="Goeker M."/>
            <person name="Klenk H.-P.P."/>
        </authorList>
    </citation>
    <scope>NUCLEOTIDE SEQUENCE [LARGE SCALE GENOMIC DNA]</scope>
    <source>
        <strain evidence="6 7">DSM 17492</strain>
    </source>
</reference>
<dbReference type="GO" id="GO:0050821">
    <property type="term" value="P:protein stabilization"/>
    <property type="evidence" value="ECO:0007669"/>
    <property type="project" value="TreeGrafter"/>
</dbReference>
<dbReference type="Gene3D" id="3.30.910.20">
    <property type="entry name" value="Skp domain"/>
    <property type="match status" value="1"/>
</dbReference>
<dbReference type="PANTHER" id="PTHR35089:SF1">
    <property type="entry name" value="CHAPERONE PROTEIN SKP"/>
    <property type="match status" value="1"/>
</dbReference>